<dbReference type="InterPro" id="IPR012348">
    <property type="entry name" value="RNR-like"/>
</dbReference>
<evidence type="ECO:0000256" key="1">
    <source>
        <dbReference type="ARBA" id="ARBA00001962"/>
    </source>
</evidence>
<dbReference type="GO" id="GO:0004748">
    <property type="term" value="F:ribonucleoside-diphosphate reductase activity, thioredoxin disulfide as acceptor"/>
    <property type="evidence" value="ECO:0007669"/>
    <property type="project" value="UniProtKB-EC"/>
</dbReference>
<proteinExistence type="predicted"/>
<protein>
    <submittedName>
        <fullName evidence="2">Ribonucleoside-diphosphate reductase beta chain</fullName>
        <ecNumber evidence="2">1.17.4.1</ecNumber>
    </submittedName>
</protein>
<keyword evidence="3" id="KW-1185">Reference proteome</keyword>
<dbReference type="AlphaFoldDB" id="A0A841H1Z9"/>
<evidence type="ECO:0000313" key="3">
    <source>
        <dbReference type="Proteomes" id="UP000582837"/>
    </source>
</evidence>
<comment type="cofactor">
    <cofactor evidence="1">
        <name>Fe cation</name>
        <dbReference type="ChEBI" id="CHEBI:24875"/>
    </cofactor>
</comment>
<dbReference type="Proteomes" id="UP000582837">
    <property type="component" value="Unassembled WGS sequence"/>
</dbReference>
<dbReference type="Pfam" id="PF00268">
    <property type="entry name" value="Ribonuc_red_sm"/>
    <property type="match status" value="1"/>
</dbReference>
<keyword evidence="2" id="KW-0560">Oxidoreductase</keyword>
<dbReference type="SUPFAM" id="SSF47240">
    <property type="entry name" value="Ferritin-like"/>
    <property type="match status" value="1"/>
</dbReference>
<dbReference type="InterPro" id="IPR009078">
    <property type="entry name" value="Ferritin-like_SF"/>
</dbReference>
<dbReference type="Gene3D" id="1.10.620.20">
    <property type="entry name" value="Ribonucleotide Reductase, subunit A"/>
    <property type="match status" value="1"/>
</dbReference>
<dbReference type="GO" id="GO:0009263">
    <property type="term" value="P:deoxyribonucleotide biosynthetic process"/>
    <property type="evidence" value="ECO:0007669"/>
    <property type="project" value="InterPro"/>
</dbReference>
<reference evidence="2 3" key="1">
    <citation type="submission" date="2020-08" db="EMBL/GenBank/DDBJ databases">
        <title>Genomic Encyclopedia of Type Strains, Phase IV (KMG-IV): sequencing the most valuable type-strain genomes for metagenomic binning, comparative biology and taxonomic classification.</title>
        <authorList>
            <person name="Goeker M."/>
        </authorList>
    </citation>
    <scope>NUCLEOTIDE SEQUENCE [LARGE SCALE GENOMIC DNA]</scope>
    <source>
        <strain evidence="2 3">DSM 29007</strain>
    </source>
</reference>
<dbReference type="InterPro" id="IPR000358">
    <property type="entry name" value="RNR_small_fam"/>
</dbReference>
<sequence>MRLWSKAKRQGAWDPQDIDFAPDRMEWATLPEQRRQRVLQLCALFHAGEEAVTLDLLPLLRVLAAEGRMEEEMYLTSFLWEEAKHVDLFDRFFAEVAGDPGDLSRFWHPSYRRILDQELPDALRRLETDASPEAQVRASVTYNLVVEGIMADTGYLLFDRMLGHDGSLPGMRRAVGLLRRDESRHVAFGLYLISRLVVEHGDRAYGAFLRRMTELKPIVEDSTRQFLGFFDGAYPMGITMDELMRHSRDRFAGRLQRIVRARTRTLHQLRVPGHRRPQPATAD</sequence>
<gene>
    <name evidence="2" type="ORF">HNQ61_003655</name>
</gene>
<name>A0A841H1Z9_9BACT</name>
<dbReference type="NCBIfam" id="NF006200">
    <property type="entry name" value="PRK08326.1-3"/>
    <property type="match status" value="1"/>
</dbReference>
<dbReference type="EMBL" id="JACHIA010000012">
    <property type="protein sequence ID" value="MBB6071994.1"/>
    <property type="molecule type" value="Genomic_DNA"/>
</dbReference>
<evidence type="ECO:0000313" key="2">
    <source>
        <dbReference type="EMBL" id="MBB6071994.1"/>
    </source>
</evidence>
<organism evidence="2 3">
    <name type="scientific">Longimicrobium terrae</name>
    <dbReference type="NCBI Taxonomy" id="1639882"/>
    <lineage>
        <taxon>Bacteria</taxon>
        <taxon>Pseudomonadati</taxon>
        <taxon>Gemmatimonadota</taxon>
        <taxon>Longimicrobiia</taxon>
        <taxon>Longimicrobiales</taxon>
        <taxon>Longimicrobiaceae</taxon>
        <taxon>Longimicrobium</taxon>
    </lineage>
</organism>
<dbReference type="EC" id="1.17.4.1" evidence="2"/>
<comment type="caution">
    <text evidence="2">The sequence shown here is derived from an EMBL/GenBank/DDBJ whole genome shotgun (WGS) entry which is preliminary data.</text>
</comment>
<accession>A0A841H1Z9</accession>